<dbReference type="OrthoDB" id="3698318at2"/>
<comment type="caution">
    <text evidence="1">The sequence shown here is derived from an EMBL/GenBank/DDBJ whole genome shotgun (WGS) entry which is preliminary data.</text>
</comment>
<protein>
    <submittedName>
        <fullName evidence="1">Uncharacterized protein</fullName>
    </submittedName>
</protein>
<name>A0A2T0TL38_9PSEU</name>
<evidence type="ECO:0000313" key="2">
    <source>
        <dbReference type="Proteomes" id="UP000239494"/>
    </source>
</evidence>
<dbReference type="EMBL" id="PVTF01000001">
    <property type="protein sequence ID" value="PRY46434.1"/>
    <property type="molecule type" value="Genomic_DNA"/>
</dbReference>
<keyword evidence="2" id="KW-1185">Reference proteome</keyword>
<reference evidence="1 2" key="1">
    <citation type="submission" date="2018-03" db="EMBL/GenBank/DDBJ databases">
        <title>Genomic Encyclopedia of Archaeal and Bacterial Type Strains, Phase II (KMG-II): from individual species to whole genera.</title>
        <authorList>
            <person name="Goeker M."/>
        </authorList>
    </citation>
    <scope>NUCLEOTIDE SEQUENCE [LARGE SCALE GENOMIC DNA]</scope>
    <source>
        <strain evidence="1 2">DSM 44720</strain>
    </source>
</reference>
<organism evidence="1 2">
    <name type="scientific">Umezawaea tangerina</name>
    <dbReference type="NCBI Taxonomy" id="84725"/>
    <lineage>
        <taxon>Bacteria</taxon>
        <taxon>Bacillati</taxon>
        <taxon>Actinomycetota</taxon>
        <taxon>Actinomycetes</taxon>
        <taxon>Pseudonocardiales</taxon>
        <taxon>Pseudonocardiaceae</taxon>
        <taxon>Umezawaea</taxon>
    </lineage>
</organism>
<proteinExistence type="predicted"/>
<sequence>MENGNWWVAIEENRGMGDGREWTMSQANPAGDLSAAQAEAMRLARHYAPAYPWSEKARKVLRTNENSYLVIVEGRASTFHFRVTVGELIPDE</sequence>
<evidence type="ECO:0000313" key="1">
    <source>
        <dbReference type="EMBL" id="PRY46434.1"/>
    </source>
</evidence>
<gene>
    <name evidence="1" type="ORF">CLV43_101710</name>
</gene>
<dbReference type="Proteomes" id="UP000239494">
    <property type="component" value="Unassembled WGS sequence"/>
</dbReference>
<accession>A0A2T0TL38</accession>
<dbReference type="AlphaFoldDB" id="A0A2T0TL38"/>